<keyword evidence="2 3" id="KW-0378">Hydrolase</keyword>
<sequence>MKSNSIPILFPKQADDSQLSFAVIAARHNGKWVFCMHQDRDTWECPGGHRDPGESIEETARRELWEETGAESFSLRPVCAYGVVSEGGAPSLGMLFYAEIFSFGPLPEAFEMKQVECFSTLPDRWTYPEIQPFLLERAFIPSAP</sequence>
<evidence type="ECO:0000256" key="2">
    <source>
        <dbReference type="ARBA" id="ARBA00022801"/>
    </source>
</evidence>
<organism evidence="5 6">
    <name type="scientific">Candidatus Eisenbergiella pullistercoris</name>
    <dbReference type="NCBI Taxonomy" id="2838555"/>
    <lineage>
        <taxon>Bacteria</taxon>
        <taxon>Bacillati</taxon>
        <taxon>Bacillota</taxon>
        <taxon>Clostridia</taxon>
        <taxon>Lachnospirales</taxon>
        <taxon>Lachnospiraceae</taxon>
        <taxon>Eisenbergiella</taxon>
    </lineage>
</organism>
<evidence type="ECO:0000256" key="1">
    <source>
        <dbReference type="ARBA" id="ARBA00005582"/>
    </source>
</evidence>
<accession>A0A9D1YR11</accession>
<feature type="domain" description="Nudix hydrolase" evidence="4">
    <location>
        <begin position="16"/>
        <end position="144"/>
    </location>
</feature>
<dbReference type="InterPro" id="IPR020084">
    <property type="entry name" value="NUDIX_hydrolase_CS"/>
</dbReference>
<dbReference type="Pfam" id="PF00293">
    <property type="entry name" value="NUDIX"/>
    <property type="match status" value="1"/>
</dbReference>
<protein>
    <submittedName>
        <fullName evidence="5">NUDIX domain-containing protein</fullName>
    </submittedName>
</protein>
<proteinExistence type="inferred from homology"/>
<dbReference type="PANTHER" id="PTHR43736:SF1">
    <property type="entry name" value="DIHYDRONEOPTERIN TRIPHOSPHATE DIPHOSPHATASE"/>
    <property type="match status" value="1"/>
</dbReference>
<dbReference type="Gene3D" id="3.90.79.10">
    <property type="entry name" value="Nucleoside Triphosphate Pyrophosphohydrolase"/>
    <property type="match status" value="1"/>
</dbReference>
<evidence type="ECO:0000313" key="5">
    <source>
        <dbReference type="EMBL" id="HIY60813.1"/>
    </source>
</evidence>
<name>A0A9D1YR11_9FIRM</name>
<dbReference type="InterPro" id="IPR015797">
    <property type="entry name" value="NUDIX_hydrolase-like_dom_sf"/>
</dbReference>
<reference evidence="5" key="2">
    <citation type="submission" date="2021-04" db="EMBL/GenBank/DDBJ databases">
        <authorList>
            <person name="Gilroy R."/>
        </authorList>
    </citation>
    <scope>NUCLEOTIDE SEQUENCE</scope>
    <source>
        <strain evidence="5">ChiSxjej3B15-24422</strain>
    </source>
</reference>
<evidence type="ECO:0000313" key="6">
    <source>
        <dbReference type="Proteomes" id="UP000824007"/>
    </source>
</evidence>
<dbReference type="SUPFAM" id="SSF55811">
    <property type="entry name" value="Nudix"/>
    <property type="match status" value="1"/>
</dbReference>
<comment type="caution">
    <text evidence="5">The sequence shown here is derived from an EMBL/GenBank/DDBJ whole genome shotgun (WGS) entry which is preliminary data.</text>
</comment>
<dbReference type="PROSITE" id="PS51462">
    <property type="entry name" value="NUDIX"/>
    <property type="match status" value="1"/>
</dbReference>
<dbReference type="PROSITE" id="PS00893">
    <property type="entry name" value="NUDIX_BOX"/>
    <property type="match status" value="1"/>
</dbReference>
<dbReference type="PRINTS" id="PR00502">
    <property type="entry name" value="NUDIXFAMILY"/>
</dbReference>
<evidence type="ECO:0000256" key="3">
    <source>
        <dbReference type="RuleBase" id="RU003476"/>
    </source>
</evidence>
<dbReference type="AlphaFoldDB" id="A0A9D1YR11"/>
<comment type="similarity">
    <text evidence="1 3">Belongs to the Nudix hydrolase family.</text>
</comment>
<dbReference type="GO" id="GO:0016787">
    <property type="term" value="F:hydrolase activity"/>
    <property type="evidence" value="ECO:0007669"/>
    <property type="project" value="UniProtKB-KW"/>
</dbReference>
<dbReference type="PANTHER" id="PTHR43736">
    <property type="entry name" value="ADP-RIBOSE PYROPHOSPHATASE"/>
    <property type="match status" value="1"/>
</dbReference>
<dbReference type="InterPro" id="IPR020476">
    <property type="entry name" value="Nudix_hydrolase"/>
</dbReference>
<evidence type="ECO:0000259" key="4">
    <source>
        <dbReference type="PROSITE" id="PS51462"/>
    </source>
</evidence>
<dbReference type="InterPro" id="IPR000086">
    <property type="entry name" value="NUDIX_hydrolase_dom"/>
</dbReference>
<reference evidence="5" key="1">
    <citation type="journal article" date="2021" name="PeerJ">
        <title>Extensive microbial diversity within the chicken gut microbiome revealed by metagenomics and culture.</title>
        <authorList>
            <person name="Gilroy R."/>
            <person name="Ravi A."/>
            <person name="Getino M."/>
            <person name="Pursley I."/>
            <person name="Horton D.L."/>
            <person name="Alikhan N.F."/>
            <person name="Baker D."/>
            <person name="Gharbi K."/>
            <person name="Hall N."/>
            <person name="Watson M."/>
            <person name="Adriaenssens E.M."/>
            <person name="Foster-Nyarko E."/>
            <person name="Jarju S."/>
            <person name="Secka A."/>
            <person name="Antonio M."/>
            <person name="Oren A."/>
            <person name="Chaudhuri R.R."/>
            <person name="La Ragione R."/>
            <person name="Hildebrand F."/>
            <person name="Pallen M.J."/>
        </authorList>
    </citation>
    <scope>NUCLEOTIDE SEQUENCE</scope>
    <source>
        <strain evidence="5">ChiSxjej3B15-24422</strain>
    </source>
</reference>
<dbReference type="CDD" id="cd04665">
    <property type="entry name" value="NUDIX_RppH"/>
    <property type="match status" value="1"/>
</dbReference>
<dbReference type="InterPro" id="IPR014078">
    <property type="entry name" value="Nudix_YtkD"/>
</dbReference>
<gene>
    <name evidence="5" type="ORF">H9831_09060</name>
</gene>
<dbReference type="EMBL" id="DXDD01000110">
    <property type="protein sequence ID" value="HIY60813.1"/>
    <property type="molecule type" value="Genomic_DNA"/>
</dbReference>
<dbReference type="Proteomes" id="UP000824007">
    <property type="component" value="Unassembled WGS sequence"/>
</dbReference>